<feature type="non-terminal residue" evidence="1">
    <location>
        <position position="1"/>
    </location>
</feature>
<reference evidence="1 2" key="1">
    <citation type="journal article" date="2014" name="Am. J. Bot.">
        <title>Genome assembly and annotation for red clover (Trifolium pratense; Fabaceae).</title>
        <authorList>
            <person name="Istvanek J."/>
            <person name="Jaros M."/>
            <person name="Krenek A."/>
            <person name="Repkova J."/>
        </authorList>
    </citation>
    <scope>NUCLEOTIDE SEQUENCE [LARGE SCALE GENOMIC DNA]</scope>
    <source>
        <strain evidence="2">cv. Tatra</strain>
        <tissue evidence="1">Young leaves</tissue>
    </source>
</reference>
<reference evidence="1 2" key="2">
    <citation type="journal article" date="2017" name="Front. Plant Sci.">
        <title>Gene Classification and Mining of Molecular Markers Useful in Red Clover (Trifolium pratense) Breeding.</title>
        <authorList>
            <person name="Istvanek J."/>
            <person name="Dluhosova J."/>
            <person name="Dluhos P."/>
            <person name="Patkova L."/>
            <person name="Nedelnik J."/>
            <person name="Repkova J."/>
        </authorList>
    </citation>
    <scope>NUCLEOTIDE SEQUENCE [LARGE SCALE GENOMIC DNA]</scope>
    <source>
        <strain evidence="2">cv. Tatra</strain>
        <tissue evidence="1">Young leaves</tissue>
    </source>
</reference>
<organism evidence="1 2">
    <name type="scientific">Trifolium pratense</name>
    <name type="common">Red clover</name>
    <dbReference type="NCBI Taxonomy" id="57577"/>
    <lineage>
        <taxon>Eukaryota</taxon>
        <taxon>Viridiplantae</taxon>
        <taxon>Streptophyta</taxon>
        <taxon>Embryophyta</taxon>
        <taxon>Tracheophyta</taxon>
        <taxon>Spermatophyta</taxon>
        <taxon>Magnoliopsida</taxon>
        <taxon>eudicotyledons</taxon>
        <taxon>Gunneridae</taxon>
        <taxon>Pentapetalae</taxon>
        <taxon>rosids</taxon>
        <taxon>fabids</taxon>
        <taxon>Fabales</taxon>
        <taxon>Fabaceae</taxon>
        <taxon>Papilionoideae</taxon>
        <taxon>50 kb inversion clade</taxon>
        <taxon>NPAAA clade</taxon>
        <taxon>Hologalegina</taxon>
        <taxon>IRL clade</taxon>
        <taxon>Trifolieae</taxon>
        <taxon>Trifolium</taxon>
    </lineage>
</organism>
<name>A0A2K3K1K1_TRIPR</name>
<dbReference type="EMBL" id="ASHM01082165">
    <property type="protein sequence ID" value="PNX60173.1"/>
    <property type="molecule type" value="Genomic_DNA"/>
</dbReference>
<comment type="caution">
    <text evidence="1">The sequence shown here is derived from an EMBL/GenBank/DDBJ whole genome shotgun (WGS) entry which is preliminary data.</text>
</comment>
<dbReference type="AlphaFoldDB" id="A0A2K3K1K1"/>
<sequence>NSAGSMLPIARAHYTLHGALEAAALAHFVLHFVFNDPTTLTEEELYDLRNRWATCFLDLYNPEVDYGDADEKA</sequence>
<accession>A0A2K3K1K1</accession>
<dbReference type="Proteomes" id="UP000236291">
    <property type="component" value="Unassembled WGS sequence"/>
</dbReference>
<proteinExistence type="predicted"/>
<gene>
    <name evidence="1" type="ORF">L195_g051791</name>
</gene>
<evidence type="ECO:0000313" key="1">
    <source>
        <dbReference type="EMBL" id="PNX60173.1"/>
    </source>
</evidence>
<evidence type="ECO:0000313" key="2">
    <source>
        <dbReference type="Proteomes" id="UP000236291"/>
    </source>
</evidence>
<protein>
    <submittedName>
        <fullName evidence="1">Uncharacterized protein</fullName>
    </submittedName>
</protein>